<dbReference type="EMBL" id="MCGE01000010">
    <property type="protein sequence ID" value="ORZ17268.1"/>
    <property type="molecule type" value="Genomic_DNA"/>
</dbReference>
<evidence type="ECO:0000313" key="3">
    <source>
        <dbReference type="Proteomes" id="UP000193560"/>
    </source>
</evidence>
<sequence>MELHRCRFVDYQPATINALDFTPASVKQTRLAVGRANGDIEIWDPSYRYRLEKVIPGGHGQSIESLVWAHQSKLSDMGSYDDAEELEADLKRLLAEPPRLFSSSLNSYIIEWDPQTLAAKKSVDSNGGAVWCLAVNSDSSRLAAGCEDGCIRVFDITDGQLEYQRCFESQKGRILSIAWGPDDSYIVSGGSDSSVRKWNVETGRATHRMTVDKKNKEPTMVWTVAATKNNTIVSGDSLGNLMFWDSEIGTMKQSLKVHGADILSVVVSQDGNLLFSAGVDRKVVVCRRVQQEKNKMKASRGTWATIGSHRYHSHDIRALALDASPEINSIVSGGVDVELIVSPALEYPRLPPNRITPFARKNLVSLSKSHKMVLARFFDTISLWKLGQAGQLDTSTSGSLPEMYEPHEFLLKLQLKDDCYITSAALSENAQWIAACDVENIRLFKIQPQDGESDQLMVKKVREFDLSLSSYLAQHDMALGGHHVLFTPSSDKLIVVTVESKILVVDLSHWEQNEFEVLAEFGHHSDKSDNNNNTQTAPRTVTNIVVSEDGQWLGTNDDQNNTYVYSLDNLKRNFVLPRSNVPQTVLSFNPFRPNELFVAYADNTFRLFDIEHKCQTKWSKKHNNQSESRLATFRDRIRGVTYNPSDKNKMVVYGSVFMAQVDLTNSKGNPKINHKRKADQHDVTPVNQQPGFEVTLTNKFKHILHCDFLDANSMMVVERTKESLLETLPASFYVSHFNN</sequence>
<dbReference type="InterPro" id="IPR046351">
    <property type="entry name" value="UTP4"/>
</dbReference>
<dbReference type="InterPro" id="IPR036322">
    <property type="entry name" value="WD40_repeat_dom_sf"/>
</dbReference>
<evidence type="ECO:0000256" key="1">
    <source>
        <dbReference type="PROSITE-ProRule" id="PRU00221"/>
    </source>
</evidence>
<dbReference type="PANTHER" id="PTHR44163">
    <property type="entry name" value="U3 SMALL NUCLEOLAR RNA-ASSOCIATED PROTEIN 4 HOMOLOG"/>
    <property type="match status" value="1"/>
</dbReference>
<dbReference type="PANTHER" id="PTHR44163:SF1">
    <property type="entry name" value="U3 SMALL NUCLEOLAR RNA-ASSOCIATED PROTEIN 4 HOMOLOG"/>
    <property type="match status" value="1"/>
</dbReference>
<accession>A0A1X2IIX2</accession>
<dbReference type="Proteomes" id="UP000193560">
    <property type="component" value="Unassembled WGS sequence"/>
</dbReference>
<gene>
    <name evidence="2" type="ORF">BCR42DRAFT_351476</name>
</gene>
<feature type="repeat" description="WD" evidence="1">
    <location>
        <begin position="167"/>
        <end position="208"/>
    </location>
</feature>
<dbReference type="STRING" id="90262.A0A1X2IIX2"/>
<proteinExistence type="predicted"/>
<dbReference type="Gene3D" id="2.130.10.10">
    <property type="entry name" value="YVTN repeat-like/Quinoprotein amine dehydrogenase"/>
    <property type="match status" value="3"/>
</dbReference>
<dbReference type="SMART" id="SM00320">
    <property type="entry name" value="WD40"/>
    <property type="match status" value="9"/>
</dbReference>
<dbReference type="PROSITE" id="PS50082">
    <property type="entry name" value="WD_REPEATS_2"/>
    <property type="match status" value="2"/>
</dbReference>
<name>A0A1X2IIX2_9FUNG</name>
<dbReference type="GO" id="GO:0000462">
    <property type="term" value="P:maturation of SSU-rRNA from tricistronic rRNA transcript (SSU-rRNA, 5.8S rRNA, LSU-rRNA)"/>
    <property type="evidence" value="ECO:0007669"/>
    <property type="project" value="InterPro"/>
</dbReference>
<dbReference type="OrthoDB" id="8883818at2759"/>
<feature type="repeat" description="WD" evidence="1">
    <location>
        <begin position="123"/>
        <end position="164"/>
    </location>
</feature>
<reference evidence="2 3" key="1">
    <citation type="submission" date="2016-07" db="EMBL/GenBank/DDBJ databases">
        <title>Pervasive Adenine N6-methylation of Active Genes in Fungi.</title>
        <authorList>
            <consortium name="DOE Joint Genome Institute"/>
            <person name="Mondo S.J."/>
            <person name="Dannebaum R.O."/>
            <person name="Kuo R.C."/>
            <person name="Labutti K."/>
            <person name="Haridas S."/>
            <person name="Kuo A."/>
            <person name="Salamov A."/>
            <person name="Ahrendt S.R."/>
            <person name="Lipzen A."/>
            <person name="Sullivan W."/>
            <person name="Andreopoulos W.B."/>
            <person name="Clum A."/>
            <person name="Lindquist E."/>
            <person name="Daum C."/>
            <person name="Ramamoorthy G.K."/>
            <person name="Gryganskyi A."/>
            <person name="Culley D."/>
            <person name="Magnuson J.K."/>
            <person name="James T.Y."/>
            <person name="O'Malley M.A."/>
            <person name="Stajich J.E."/>
            <person name="Spatafora J.W."/>
            <person name="Visel A."/>
            <person name="Grigoriev I.V."/>
        </authorList>
    </citation>
    <scope>NUCLEOTIDE SEQUENCE [LARGE SCALE GENOMIC DNA]</scope>
    <source>
        <strain evidence="2 3">NRRL 1336</strain>
    </source>
</reference>
<dbReference type="Pfam" id="PF00400">
    <property type="entry name" value="WD40"/>
    <property type="match status" value="3"/>
</dbReference>
<keyword evidence="3" id="KW-1185">Reference proteome</keyword>
<dbReference type="GO" id="GO:0032040">
    <property type="term" value="C:small-subunit processome"/>
    <property type="evidence" value="ECO:0007669"/>
    <property type="project" value="TreeGrafter"/>
</dbReference>
<protein>
    <submittedName>
        <fullName evidence="2">WD40-repeat-containing domain protein</fullName>
    </submittedName>
</protein>
<dbReference type="SUPFAM" id="SSF82171">
    <property type="entry name" value="DPP6 N-terminal domain-like"/>
    <property type="match status" value="1"/>
</dbReference>
<evidence type="ECO:0000313" key="2">
    <source>
        <dbReference type="EMBL" id="ORZ17268.1"/>
    </source>
</evidence>
<organism evidence="2 3">
    <name type="scientific">Absidia repens</name>
    <dbReference type="NCBI Taxonomy" id="90262"/>
    <lineage>
        <taxon>Eukaryota</taxon>
        <taxon>Fungi</taxon>
        <taxon>Fungi incertae sedis</taxon>
        <taxon>Mucoromycota</taxon>
        <taxon>Mucoromycotina</taxon>
        <taxon>Mucoromycetes</taxon>
        <taxon>Mucorales</taxon>
        <taxon>Cunninghamellaceae</taxon>
        <taxon>Absidia</taxon>
    </lineage>
</organism>
<dbReference type="GO" id="GO:0030686">
    <property type="term" value="C:90S preribosome"/>
    <property type="evidence" value="ECO:0007669"/>
    <property type="project" value="InterPro"/>
</dbReference>
<dbReference type="InterPro" id="IPR001680">
    <property type="entry name" value="WD40_rpt"/>
</dbReference>
<dbReference type="InterPro" id="IPR015943">
    <property type="entry name" value="WD40/YVTN_repeat-like_dom_sf"/>
</dbReference>
<comment type="caution">
    <text evidence="2">The sequence shown here is derived from an EMBL/GenBank/DDBJ whole genome shotgun (WGS) entry which is preliminary data.</text>
</comment>
<dbReference type="PROSITE" id="PS50294">
    <property type="entry name" value="WD_REPEATS_REGION"/>
    <property type="match status" value="1"/>
</dbReference>
<dbReference type="GO" id="GO:0034455">
    <property type="term" value="C:t-UTP complex"/>
    <property type="evidence" value="ECO:0007669"/>
    <property type="project" value="TreeGrafter"/>
</dbReference>
<dbReference type="AlphaFoldDB" id="A0A1X2IIX2"/>
<dbReference type="GO" id="GO:0003723">
    <property type="term" value="F:RNA binding"/>
    <property type="evidence" value="ECO:0007669"/>
    <property type="project" value="TreeGrafter"/>
</dbReference>
<keyword evidence="1" id="KW-0853">WD repeat</keyword>
<dbReference type="SUPFAM" id="SSF50978">
    <property type="entry name" value="WD40 repeat-like"/>
    <property type="match status" value="1"/>
</dbReference>